<evidence type="ECO:0000313" key="2">
    <source>
        <dbReference type="Proteomes" id="UP001140094"/>
    </source>
</evidence>
<sequence>PLLPLAALPLTNARALHVYRAQDVAAPPLDHAMELLRGMVRWRLHPDTGTLDALVLLCCRERDRRLLRAVLLMFATRWCIAPSPYCWQLLEEHGLAADAQRWLAQQQVP</sequence>
<organism evidence="1 2">
    <name type="scientific">Coemansia guatemalensis</name>
    <dbReference type="NCBI Taxonomy" id="2761395"/>
    <lineage>
        <taxon>Eukaryota</taxon>
        <taxon>Fungi</taxon>
        <taxon>Fungi incertae sedis</taxon>
        <taxon>Zoopagomycota</taxon>
        <taxon>Kickxellomycotina</taxon>
        <taxon>Kickxellomycetes</taxon>
        <taxon>Kickxellales</taxon>
        <taxon>Kickxellaceae</taxon>
        <taxon>Coemansia</taxon>
    </lineage>
</organism>
<comment type="caution">
    <text evidence="1">The sequence shown here is derived from an EMBL/GenBank/DDBJ whole genome shotgun (WGS) entry which is preliminary data.</text>
</comment>
<dbReference type="OrthoDB" id="5540442at2759"/>
<protein>
    <submittedName>
        <fullName evidence="1">Uncharacterized protein</fullName>
    </submittedName>
</protein>
<keyword evidence="2" id="KW-1185">Reference proteome</keyword>
<feature type="non-terminal residue" evidence="1">
    <location>
        <position position="1"/>
    </location>
</feature>
<gene>
    <name evidence="1" type="ORF">H4R20_002040</name>
</gene>
<proteinExistence type="predicted"/>
<dbReference type="EMBL" id="JANBUO010000276">
    <property type="protein sequence ID" value="KAJ2805585.1"/>
    <property type="molecule type" value="Genomic_DNA"/>
</dbReference>
<reference evidence="1" key="1">
    <citation type="submission" date="2022-07" db="EMBL/GenBank/DDBJ databases">
        <title>Phylogenomic reconstructions and comparative analyses of Kickxellomycotina fungi.</title>
        <authorList>
            <person name="Reynolds N.K."/>
            <person name="Stajich J.E."/>
            <person name="Barry K."/>
            <person name="Grigoriev I.V."/>
            <person name="Crous P."/>
            <person name="Smith M.E."/>
        </authorList>
    </citation>
    <scope>NUCLEOTIDE SEQUENCE</scope>
    <source>
        <strain evidence="1">NRRL 1565</strain>
    </source>
</reference>
<evidence type="ECO:0000313" key="1">
    <source>
        <dbReference type="EMBL" id="KAJ2805585.1"/>
    </source>
</evidence>
<accession>A0A9W8HYE6</accession>
<dbReference type="InterPro" id="IPR011990">
    <property type="entry name" value="TPR-like_helical_dom_sf"/>
</dbReference>
<name>A0A9W8HYE6_9FUNG</name>
<dbReference type="Proteomes" id="UP001140094">
    <property type="component" value="Unassembled WGS sequence"/>
</dbReference>
<dbReference type="Gene3D" id="1.25.40.10">
    <property type="entry name" value="Tetratricopeptide repeat domain"/>
    <property type="match status" value="1"/>
</dbReference>
<dbReference type="AlphaFoldDB" id="A0A9W8HYE6"/>